<accession>A0A563W1H5</accession>
<evidence type="ECO:0000256" key="4">
    <source>
        <dbReference type="ARBA" id="ARBA00023315"/>
    </source>
</evidence>
<dbReference type="SMART" id="SM00823">
    <property type="entry name" value="PKS_PP"/>
    <property type="match status" value="1"/>
</dbReference>
<name>A0A563W1H5_9CYAN</name>
<keyword evidence="3" id="KW-0808">Transferase</keyword>
<dbReference type="GO" id="GO:0004315">
    <property type="term" value="F:3-oxoacyl-[acyl-carrier-protein] synthase activity"/>
    <property type="evidence" value="ECO:0007669"/>
    <property type="project" value="InterPro"/>
</dbReference>
<dbReference type="RefSeq" id="WP_144875913.1">
    <property type="nucleotide sequence ID" value="NZ_LR214361.1"/>
</dbReference>
<evidence type="ECO:0000313" key="6">
    <source>
        <dbReference type="EMBL" id="VEP17559.1"/>
    </source>
</evidence>
<dbReference type="Gene3D" id="3.40.47.10">
    <property type="match status" value="1"/>
</dbReference>
<dbReference type="Gene3D" id="1.10.1200.10">
    <property type="entry name" value="ACP-like"/>
    <property type="match status" value="1"/>
</dbReference>
<sequence length="505" mass="55598">MVYYQAGISSLAVCFPKTIRTNDYWQQKYPELVPPLRKKRTARNKSTLEFGELDIWSQEVAPYLTDPFRGNVERRVVDNNESSLTLEYGAAQDALNAAQLSPEQIDLIIVSSLFGKQSIAGNAVHLADKFNLSIPAWNLESTCSSALIALQNACALIKSGEYTRILVVTSHLGSYAVDDRDTLAWSMGDGAGALIVEKLEQYHGVLGTKIVNTASTCGAYTQEMMVDSEGIQRISTRTGENASMIALTAVDFVRTCCQGAAGVAEVSLQNIDYFVFNTPTAWYASVCAKALGIGPDKVINLYPRYANIGPVYPIANLYHAALSKKIKAGDLVLVYSNGAGATATAHIMRWGNVNLGSIPAAPIRVTPEQEQIVTTLSEKSASEISLEVKNNQFSQEQILAVKPEERRQLLETYVLQVLSDLLQVDSFQLDSQQSLSHLIDSLIALELKRRIENDLKISVPMKEFFQNDRLEQLIDFLLVQLTITSLTTPSSVTEEKGENIQEFVL</sequence>
<dbReference type="InterPro" id="IPR009081">
    <property type="entry name" value="PP-bd_ACP"/>
</dbReference>
<gene>
    <name evidence="6" type="ORF">H1P_6270021</name>
</gene>
<dbReference type="Pfam" id="PF08541">
    <property type="entry name" value="ACP_syn_III_C"/>
    <property type="match status" value="1"/>
</dbReference>
<reference evidence="6 7" key="1">
    <citation type="submission" date="2019-01" db="EMBL/GenBank/DDBJ databases">
        <authorList>
            <person name="Brito A."/>
        </authorList>
    </citation>
    <scope>NUCLEOTIDE SEQUENCE [LARGE SCALE GENOMIC DNA]</scope>
    <source>
        <strain evidence="6">1</strain>
    </source>
</reference>
<dbReference type="EMBL" id="CAACVJ010000587">
    <property type="protein sequence ID" value="VEP17559.1"/>
    <property type="molecule type" value="Genomic_DNA"/>
</dbReference>
<dbReference type="SUPFAM" id="SSF47336">
    <property type="entry name" value="ACP-like"/>
    <property type="match status" value="1"/>
</dbReference>
<dbReference type="AlphaFoldDB" id="A0A563W1H5"/>
<dbReference type="GO" id="GO:0006633">
    <property type="term" value="P:fatty acid biosynthetic process"/>
    <property type="evidence" value="ECO:0007669"/>
    <property type="project" value="InterPro"/>
</dbReference>
<keyword evidence="2" id="KW-0597">Phosphoprotein</keyword>
<dbReference type="PANTHER" id="PTHR34069:SF3">
    <property type="entry name" value="ACYL-COA:ACYL-COA ALKYLTRANSFERASE"/>
    <property type="match status" value="1"/>
</dbReference>
<protein>
    <recommendedName>
        <fullName evidence="5">Carrier domain-containing protein</fullName>
    </recommendedName>
</protein>
<dbReference type="PANTHER" id="PTHR34069">
    <property type="entry name" value="3-OXOACYL-[ACYL-CARRIER-PROTEIN] SYNTHASE 3"/>
    <property type="match status" value="1"/>
</dbReference>
<dbReference type="Pfam" id="PF00550">
    <property type="entry name" value="PP-binding"/>
    <property type="match status" value="1"/>
</dbReference>
<proteinExistence type="predicted"/>
<evidence type="ECO:0000256" key="1">
    <source>
        <dbReference type="ARBA" id="ARBA00022450"/>
    </source>
</evidence>
<dbReference type="InterPro" id="IPR020806">
    <property type="entry name" value="PKS_PP-bd"/>
</dbReference>
<dbReference type="InterPro" id="IPR013747">
    <property type="entry name" value="ACP_syn_III_C"/>
</dbReference>
<dbReference type="PROSITE" id="PS50075">
    <property type="entry name" value="CARRIER"/>
    <property type="match status" value="1"/>
</dbReference>
<organism evidence="6 7">
    <name type="scientific">Hyella patelloides LEGE 07179</name>
    <dbReference type="NCBI Taxonomy" id="945734"/>
    <lineage>
        <taxon>Bacteria</taxon>
        <taxon>Bacillati</taxon>
        <taxon>Cyanobacteriota</taxon>
        <taxon>Cyanophyceae</taxon>
        <taxon>Pleurocapsales</taxon>
        <taxon>Hyellaceae</taxon>
        <taxon>Hyella</taxon>
    </lineage>
</organism>
<keyword evidence="7" id="KW-1185">Reference proteome</keyword>
<dbReference type="InterPro" id="IPR016039">
    <property type="entry name" value="Thiolase-like"/>
</dbReference>
<feature type="domain" description="Carrier" evidence="5">
    <location>
        <begin position="405"/>
        <end position="481"/>
    </location>
</feature>
<dbReference type="OrthoDB" id="6439746at2"/>
<evidence type="ECO:0000313" key="7">
    <source>
        <dbReference type="Proteomes" id="UP000320055"/>
    </source>
</evidence>
<dbReference type="CDD" id="cd00827">
    <property type="entry name" value="init_cond_enzymes"/>
    <property type="match status" value="1"/>
</dbReference>
<dbReference type="Pfam" id="PF08545">
    <property type="entry name" value="ACP_syn_III"/>
    <property type="match status" value="1"/>
</dbReference>
<keyword evidence="4" id="KW-0012">Acyltransferase</keyword>
<evidence type="ECO:0000256" key="3">
    <source>
        <dbReference type="ARBA" id="ARBA00022679"/>
    </source>
</evidence>
<dbReference type="GO" id="GO:0044550">
    <property type="term" value="P:secondary metabolite biosynthetic process"/>
    <property type="evidence" value="ECO:0007669"/>
    <property type="project" value="TreeGrafter"/>
</dbReference>
<dbReference type="InterPro" id="IPR013751">
    <property type="entry name" value="ACP_syn_III_N"/>
</dbReference>
<dbReference type="GO" id="GO:0031177">
    <property type="term" value="F:phosphopantetheine binding"/>
    <property type="evidence" value="ECO:0007669"/>
    <property type="project" value="InterPro"/>
</dbReference>
<evidence type="ECO:0000256" key="2">
    <source>
        <dbReference type="ARBA" id="ARBA00022553"/>
    </source>
</evidence>
<evidence type="ECO:0000259" key="5">
    <source>
        <dbReference type="PROSITE" id="PS50075"/>
    </source>
</evidence>
<dbReference type="Proteomes" id="UP000320055">
    <property type="component" value="Unassembled WGS sequence"/>
</dbReference>
<keyword evidence="1" id="KW-0596">Phosphopantetheine</keyword>
<dbReference type="SUPFAM" id="SSF53901">
    <property type="entry name" value="Thiolase-like"/>
    <property type="match status" value="1"/>
</dbReference>
<dbReference type="InterPro" id="IPR036736">
    <property type="entry name" value="ACP-like_sf"/>
</dbReference>